<evidence type="ECO:0000256" key="1">
    <source>
        <dbReference type="ARBA" id="ARBA00005298"/>
    </source>
</evidence>
<dbReference type="GO" id="GO:0001664">
    <property type="term" value="F:G protein-coupled receptor binding"/>
    <property type="evidence" value="ECO:0007669"/>
    <property type="project" value="TreeGrafter"/>
</dbReference>
<dbReference type="Proteomes" id="UP000075903">
    <property type="component" value="Unassembled WGS sequence"/>
</dbReference>
<dbReference type="InterPro" id="IPR014756">
    <property type="entry name" value="Ig_E-set"/>
</dbReference>
<feature type="region of interest" description="Disordered" evidence="3">
    <location>
        <begin position="1"/>
        <end position="68"/>
    </location>
</feature>
<dbReference type="PANTHER" id="PTHR11792">
    <property type="entry name" value="ARRESTIN"/>
    <property type="match status" value="1"/>
</dbReference>
<dbReference type="STRING" id="30066.A0A182VIA8"/>
<feature type="compositionally biased region" description="Polar residues" evidence="3">
    <location>
        <begin position="597"/>
        <end position="612"/>
    </location>
</feature>
<dbReference type="GO" id="GO:0002031">
    <property type="term" value="P:G protein-coupled receptor internalization"/>
    <property type="evidence" value="ECO:0007669"/>
    <property type="project" value="TreeGrafter"/>
</dbReference>
<evidence type="ECO:0000256" key="2">
    <source>
        <dbReference type="ARBA" id="ARBA00022606"/>
    </source>
</evidence>
<dbReference type="InterPro" id="IPR014752">
    <property type="entry name" value="Arrestin-like_C"/>
</dbReference>
<evidence type="ECO:0000256" key="3">
    <source>
        <dbReference type="SAM" id="MobiDB-lite"/>
    </source>
</evidence>
<dbReference type="InterPro" id="IPR011021">
    <property type="entry name" value="Arrestin-like_N"/>
</dbReference>
<feature type="domain" description="Arrestin C-terminal-like" evidence="4">
    <location>
        <begin position="352"/>
        <end position="523"/>
    </location>
</feature>
<evidence type="ECO:0000259" key="4">
    <source>
        <dbReference type="SMART" id="SM01017"/>
    </source>
</evidence>
<feature type="compositionally biased region" description="Basic and acidic residues" evidence="3">
    <location>
        <begin position="49"/>
        <end position="58"/>
    </location>
</feature>
<dbReference type="SMART" id="SM01017">
    <property type="entry name" value="Arrestin_C"/>
    <property type="match status" value="1"/>
</dbReference>
<proteinExistence type="inferred from homology"/>
<reference evidence="5" key="1">
    <citation type="submission" date="2020-05" db="UniProtKB">
        <authorList>
            <consortium name="EnsemblMetazoa"/>
        </authorList>
    </citation>
    <scope>IDENTIFICATION</scope>
    <source>
        <strain evidence="5">MAF</strain>
    </source>
</reference>
<dbReference type="Pfam" id="PF00339">
    <property type="entry name" value="Arrestin_N"/>
    <property type="match status" value="1"/>
</dbReference>
<dbReference type="Pfam" id="PF02752">
    <property type="entry name" value="Arrestin_C"/>
    <property type="match status" value="1"/>
</dbReference>
<dbReference type="VEuPathDB" id="VectorBase:AMEM21_010074"/>
<protein>
    <recommendedName>
        <fullName evidence="4">Arrestin C-terminal-like domain-containing protein</fullName>
    </recommendedName>
</protein>
<feature type="region of interest" description="Disordered" evidence="3">
    <location>
        <begin position="597"/>
        <end position="631"/>
    </location>
</feature>
<keyword evidence="2" id="KW-0716">Sensory transduction</keyword>
<dbReference type="AlphaFoldDB" id="A0A182VIA8"/>
<feature type="compositionally biased region" description="Basic and acidic residues" evidence="3">
    <location>
        <begin position="19"/>
        <end position="34"/>
    </location>
</feature>
<evidence type="ECO:0000313" key="5">
    <source>
        <dbReference type="EnsemblMetazoa" id="AMEM015445-PA"/>
    </source>
</evidence>
<accession>A0A182VIA8</accession>
<evidence type="ECO:0000313" key="6">
    <source>
        <dbReference type="Proteomes" id="UP000075903"/>
    </source>
</evidence>
<keyword evidence="6" id="KW-1185">Reference proteome</keyword>
<dbReference type="PRINTS" id="PR00309">
    <property type="entry name" value="ARRESTIN"/>
</dbReference>
<feature type="compositionally biased region" description="Basic residues" evidence="3">
    <location>
        <begin position="1"/>
        <end position="13"/>
    </location>
</feature>
<dbReference type="SUPFAM" id="SSF81296">
    <property type="entry name" value="E set domains"/>
    <property type="match status" value="2"/>
</dbReference>
<dbReference type="VEuPathDB" id="VectorBase:AMEM015445"/>
<dbReference type="PANTHER" id="PTHR11792:SF18">
    <property type="entry name" value="FI20035P1"/>
    <property type="match status" value="1"/>
</dbReference>
<dbReference type="EnsemblMetazoa" id="AMEM015445-RA">
    <property type="protein sequence ID" value="AMEM015445-PA"/>
    <property type="gene ID" value="AMEM015445"/>
</dbReference>
<name>A0A182VIA8_ANOME</name>
<feature type="region of interest" description="Disordered" evidence="3">
    <location>
        <begin position="698"/>
        <end position="729"/>
    </location>
</feature>
<dbReference type="GO" id="GO:0007165">
    <property type="term" value="P:signal transduction"/>
    <property type="evidence" value="ECO:0007669"/>
    <property type="project" value="InterPro"/>
</dbReference>
<dbReference type="InterPro" id="IPR014753">
    <property type="entry name" value="Arrestin_N"/>
</dbReference>
<dbReference type="InterPro" id="IPR011022">
    <property type="entry name" value="Arrestin_C-like"/>
</dbReference>
<comment type="similarity">
    <text evidence="1">Belongs to the arrestin family.</text>
</comment>
<dbReference type="InterPro" id="IPR000698">
    <property type="entry name" value="Arrestin"/>
</dbReference>
<dbReference type="GO" id="GO:0005737">
    <property type="term" value="C:cytoplasm"/>
    <property type="evidence" value="ECO:0007669"/>
    <property type="project" value="TreeGrafter"/>
</dbReference>
<dbReference type="Gene3D" id="2.60.40.640">
    <property type="match status" value="1"/>
</dbReference>
<dbReference type="Gene3D" id="2.60.40.840">
    <property type="match status" value="1"/>
</dbReference>
<sequence length="729" mass="78827">MRHLRERPARFKRLSIQSKAEHGVHGATMLKERDDQDQEICKAPSPSSTEDRKLHDASDADPVGSQRVYKKTSSNQLLTLYLGSRELVARKGVIEPLKGVLYIDSKIINEAKIYGQLTLTFRYGREDEEVMGLKFCNEAVIALQQFWPRPVTAETDSLTPLQEALLERLGKNAIPFALEIGTLAPPSVQLLPAKRYTGAPIGTSYDVRVYTAEASGDERVQRRSTVRLGIRLIHKICLDSTKAPAALETATVNNSYGGDASGGSAGPKSPPALIPQASIGTDTGAQSATTIPRALRLRLSPKSLKLSSLHRHSSSVDSTNGGIKSYGDHAIIELTETNKGPQVSVDKPFLWADGRVNLKASLNKAAYVHGENVTVTLDIKNDSRKIVRKIRLVAVQHVDVCMFSNGKFKNIVAEVDVSKHIGPGDTLHASYSLLPVRGTTKNWIAVEGALFSSNSADPSSSAYNSKLATSAPRGMLSAPATTAEEKNVFAIYVSYYVKVKLILSSMGGEVSLKLPFVLGNVELSSADATKPPDTLSGLKRLRELRRKSSAIATNGGVGGSLDFTPCRSPLSKELSLRDVDEPPLEVDEGASRVRNLNQHNQLSPGSRRNVSPTIAADRATSGGGEQEQQATINSRRELFKNSKFNDNLNSTIDIITEDFQAITANISSLIAKSDSSKSNLNEAGVSCCNQEISVEAQIHCPQSVGPEQAPEDPEPGGSTPQRSPQREEH</sequence>
<organism evidence="5 6">
    <name type="scientific">Anopheles merus</name>
    <name type="common">Mosquito</name>
    <dbReference type="NCBI Taxonomy" id="30066"/>
    <lineage>
        <taxon>Eukaryota</taxon>
        <taxon>Metazoa</taxon>
        <taxon>Ecdysozoa</taxon>
        <taxon>Arthropoda</taxon>
        <taxon>Hexapoda</taxon>
        <taxon>Insecta</taxon>
        <taxon>Pterygota</taxon>
        <taxon>Neoptera</taxon>
        <taxon>Endopterygota</taxon>
        <taxon>Diptera</taxon>
        <taxon>Nematocera</taxon>
        <taxon>Culicoidea</taxon>
        <taxon>Culicidae</taxon>
        <taxon>Anophelinae</taxon>
        <taxon>Anopheles</taxon>
    </lineage>
</organism>
<feature type="region of interest" description="Disordered" evidence="3">
    <location>
        <begin position="258"/>
        <end position="286"/>
    </location>
</feature>